<organism evidence="3 4">
    <name type="scientific">Aspergillus pseudoustus</name>
    <dbReference type="NCBI Taxonomy" id="1810923"/>
    <lineage>
        <taxon>Eukaryota</taxon>
        <taxon>Fungi</taxon>
        <taxon>Dikarya</taxon>
        <taxon>Ascomycota</taxon>
        <taxon>Pezizomycotina</taxon>
        <taxon>Eurotiomycetes</taxon>
        <taxon>Eurotiomycetidae</taxon>
        <taxon>Eurotiales</taxon>
        <taxon>Aspergillaceae</taxon>
        <taxon>Aspergillus</taxon>
        <taxon>Aspergillus subgen. Nidulantes</taxon>
    </lineage>
</organism>
<protein>
    <recommendedName>
        <fullName evidence="5">Pentatricopeptide repeat protein</fullName>
    </recommendedName>
</protein>
<dbReference type="EMBL" id="JBFXLU010000023">
    <property type="protein sequence ID" value="KAL2852844.1"/>
    <property type="molecule type" value="Genomic_DNA"/>
</dbReference>
<keyword evidence="1" id="KW-0677">Repeat</keyword>
<gene>
    <name evidence="3" type="ORF">BJY01DRAFT_207767</name>
</gene>
<keyword evidence="4" id="KW-1185">Reference proteome</keyword>
<feature type="region of interest" description="Disordered" evidence="2">
    <location>
        <begin position="1"/>
        <end position="56"/>
    </location>
</feature>
<reference evidence="3 4" key="1">
    <citation type="submission" date="2024-07" db="EMBL/GenBank/DDBJ databases">
        <title>Section-level genome sequencing and comparative genomics of Aspergillus sections Usti and Cavernicolus.</title>
        <authorList>
            <consortium name="Lawrence Berkeley National Laboratory"/>
            <person name="Nybo J.L."/>
            <person name="Vesth T.C."/>
            <person name="Theobald S."/>
            <person name="Frisvad J.C."/>
            <person name="Larsen T.O."/>
            <person name="Kjaerboelling I."/>
            <person name="Rothschild-Mancinelli K."/>
            <person name="Lyhne E.K."/>
            <person name="Kogle M.E."/>
            <person name="Barry K."/>
            <person name="Clum A."/>
            <person name="Na H."/>
            <person name="Ledsgaard L."/>
            <person name="Lin J."/>
            <person name="Lipzen A."/>
            <person name="Kuo A."/>
            <person name="Riley R."/>
            <person name="Mondo S."/>
            <person name="Labutti K."/>
            <person name="Haridas S."/>
            <person name="Pangalinan J."/>
            <person name="Salamov A.A."/>
            <person name="Simmons B.A."/>
            <person name="Magnuson J.K."/>
            <person name="Chen J."/>
            <person name="Drula E."/>
            <person name="Henrissat B."/>
            <person name="Wiebenga A."/>
            <person name="Lubbers R.J."/>
            <person name="Gomes A.C."/>
            <person name="Makela M.R."/>
            <person name="Stajich J."/>
            <person name="Grigoriev I.V."/>
            <person name="Mortensen U.H."/>
            <person name="De Vries R.P."/>
            <person name="Baker S.E."/>
            <person name="Andersen M.R."/>
        </authorList>
    </citation>
    <scope>NUCLEOTIDE SEQUENCE [LARGE SCALE GENOMIC DNA]</scope>
    <source>
        <strain evidence="3 4">CBS 123904</strain>
    </source>
</reference>
<dbReference type="InterPro" id="IPR011990">
    <property type="entry name" value="TPR-like_helical_dom_sf"/>
</dbReference>
<sequence>MPHHNQSQYSPHLRSPPSQRSDTGISLSSESMHGPGSFLPKPTVRRIRFPRRPRPGATSIADIFVQSLVVAGYCHEHSPRARGLTTVSIKSTKSPDKGVGRTPRRILAQTAPGTLCSRAGGLGPQGPRTQQMFTSSVAQRLEIPETEDYQTEQISAKEHPHKVLVDNVKPKHTNFPKNAHLPLPCETLRSGNVVQHENCDDLPFCDRASIKGNYWHREVEKRTTDKNPREEKYSNYKSPREDLFQYTSKIYEAALGPSMNWLEAVNTVVPTETTFWGGGGATTPVETESVEKFLDAMWDKRKSNHYVFTLYRDLPSPGVAHLSKRSRGALLRRFAQPPDRRWVDARRYLALIEDMLAARLPVSRSLWTTAIHLAGRAAGKVNRHDLIRAIGIWNQMEHIGGIESDGVVFTVLFDIATKSGQYTVADRILEEMENRKIQFGRAGKVSKIFYYGMLQDSVAIRRAFDEYVESGEIVDTAVINCVMASFLRAGETRMAEQIYHGLLTAGEATQPPTDNDQASWHAGGHNLTPELVTYRKRNKKFGRVLQLSAALKDSHPQQHRAIQQALRVAPDTRTFHILLKHHAHRSGTLDAFMSIVDDMEKIYRVPPRGMIYLLLFDGFSRNGRSRKGWTAEKLRAVWTAYLRALHESKNRLHRRAYALPQSSIWENPLGDSNFAPTSKPLRHHPSTTASLYTQLPSVVTGPQDEAVKAHLHHKLYVDENATDDYVDDLLDLQAGFHIPHLTDQGTPGPHDEDDLEFLERRIENGVFLGRRMIILILRAFGTCCGEDDLMDVWLRIERIWQPEKRKGLDVLAVKEELEKQLEQSRSPT</sequence>
<evidence type="ECO:0008006" key="5">
    <source>
        <dbReference type="Google" id="ProtNLM"/>
    </source>
</evidence>
<proteinExistence type="predicted"/>
<dbReference type="Proteomes" id="UP001610446">
    <property type="component" value="Unassembled WGS sequence"/>
</dbReference>
<evidence type="ECO:0000256" key="1">
    <source>
        <dbReference type="ARBA" id="ARBA00022737"/>
    </source>
</evidence>
<evidence type="ECO:0000313" key="3">
    <source>
        <dbReference type="EMBL" id="KAL2852844.1"/>
    </source>
</evidence>
<dbReference type="InterPro" id="IPR051222">
    <property type="entry name" value="PPR/CCM1_RNA-binding"/>
</dbReference>
<dbReference type="PANTHER" id="PTHR47942">
    <property type="entry name" value="TETRATRICOPEPTIDE REPEAT (TPR)-LIKE SUPERFAMILY PROTEIN-RELATED"/>
    <property type="match status" value="1"/>
</dbReference>
<comment type="caution">
    <text evidence="3">The sequence shown here is derived from an EMBL/GenBank/DDBJ whole genome shotgun (WGS) entry which is preliminary data.</text>
</comment>
<evidence type="ECO:0000313" key="4">
    <source>
        <dbReference type="Proteomes" id="UP001610446"/>
    </source>
</evidence>
<dbReference type="Gene3D" id="1.25.40.10">
    <property type="entry name" value="Tetratricopeptide repeat domain"/>
    <property type="match status" value="1"/>
</dbReference>
<feature type="compositionally biased region" description="Basic residues" evidence="2">
    <location>
        <begin position="43"/>
        <end position="54"/>
    </location>
</feature>
<dbReference type="PANTHER" id="PTHR47942:SF78">
    <property type="entry name" value="PENTATRICOPEPTIDE REPEAT PROTEIN (AFU_ORTHOLOGUE AFUA_4G07240)"/>
    <property type="match status" value="1"/>
</dbReference>
<feature type="compositionally biased region" description="Polar residues" evidence="2">
    <location>
        <begin position="1"/>
        <end position="31"/>
    </location>
</feature>
<accession>A0ABR4KKP5</accession>
<evidence type="ECO:0000256" key="2">
    <source>
        <dbReference type="SAM" id="MobiDB-lite"/>
    </source>
</evidence>
<name>A0ABR4KKP5_9EURO</name>